<protein>
    <recommendedName>
        <fullName evidence="1">HTH-type transcriptional repressor KstR2 C-terminal domain-containing protein</fullName>
    </recommendedName>
</protein>
<feature type="domain" description="HTH-type transcriptional repressor KstR2 C-terminal" evidence="1">
    <location>
        <begin position="132"/>
        <end position="214"/>
    </location>
</feature>
<dbReference type="SUPFAM" id="SSF48498">
    <property type="entry name" value="Tetracyclin repressor-like, C-terminal domain"/>
    <property type="match status" value="1"/>
</dbReference>
<reference evidence="2" key="2">
    <citation type="submission" date="2020-09" db="EMBL/GenBank/DDBJ databases">
        <authorList>
            <person name="Sun Q."/>
            <person name="Kim S."/>
        </authorList>
    </citation>
    <scope>NUCLEOTIDE SEQUENCE</scope>
    <source>
        <strain evidence="2">KCTC 12711</strain>
    </source>
</reference>
<reference evidence="2" key="1">
    <citation type="journal article" date="2014" name="Int. J. Syst. Evol. Microbiol.">
        <title>Complete genome sequence of Corynebacterium casei LMG S-19264T (=DSM 44701T), isolated from a smear-ripened cheese.</title>
        <authorList>
            <consortium name="US DOE Joint Genome Institute (JGI-PGF)"/>
            <person name="Walter F."/>
            <person name="Albersmeier A."/>
            <person name="Kalinowski J."/>
            <person name="Ruckert C."/>
        </authorList>
    </citation>
    <scope>NUCLEOTIDE SEQUENCE</scope>
    <source>
        <strain evidence="2">KCTC 12711</strain>
    </source>
</reference>
<dbReference type="SUPFAM" id="SSF46689">
    <property type="entry name" value="Homeodomain-like"/>
    <property type="match status" value="1"/>
</dbReference>
<evidence type="ECO:0000313" key="2">
    <source>
        <dbReference type="EMBL" id="GGZ98497.1"/>
    </source>
</evidence>
<dbReference type="Gene3D" id="1.10.357.10">
    <property type="entry name" value="Tetracycline Repressor, domain 2"/>
    <property type="match status" value="1"/>
</dbReference>
<dbReference type="Pfam" id="PF17932">
    <property type="entry name" value="TetR_C_24"/>
    <property type="match status" value="1"/>
</dbReference>
<gene>
    <name evidence="2" type="ORF">GCM10008090_03730</name>
</gene>
<dbReference type="RefSeq" id="WP_189398305.1">
    <property type="nucleotide sequence ID" value="NZ_BMXA01000001.1"/>
</dbReference>
<dbReference type="AlphaFoldDB" id="A0A918VH42"/>
<accession>A0A918VH42</accession>
<name>A0A918VH42_9GAMM</name>
<organism evidence="2 3">
    <name type="scientific">Arenicella chitinivorans</name>
    <dbReference type="NCBI Taxonomy" id="1329800"/>
    <lineage>
        <taxon>Bacteria</taxon>
        <taxon>Pseudomonadati</taxon>
        <taxon>Pseudomonadota</taxon>
        <taxon>Gammaproteobacteria</taxon>
        <taxon>Arenicellales</taxon>
        <taxon>Arenicellaceae</taxon>
        <taxon>Arenicella</taxon>
    </lineage>
</organism>
<proteinExistence type="predicted"/>
<comment type="caution">
    <text evidence="2">The sequence shown here is derived from an EMBL/GenBank/DDBJ whole genome shotgun (WGS) entry which is preliminary data.</text>
</comment>
<sequence length="257" mass="29723">MSTNATKVIESRDTLDTPVALSSFAAFRETFPLQGERLYTELFERNSDIVQTQKARFAVANLEKIMKATFEVSSVSGFDRMSLRDLSRQTGMSMGAIYSCISKKEDIALMVADIVRLSSELTRQHALRVSSNWAQIEESIRFHLYASTLLQPWYFFLFFETRSLPEEQQQASTQIELDGIRSFEEHIKNGVLQGEFFTDDARMVANTIVVLMEDWYLKPWKNRLSGERHGDAVWQEKQINNYHRAVTDMVKKLLARR</sequence>
<dbReference type="EMBL" id="BMXA01000001">
    <property type="protein sequence ID" value="GGZ98497.1"/>
    <property type="molecule type" value="Genomic_DNA"/>
</dbReference>
<evidence type="ECO:0000259" key="1">
    <source>
        <dbReference type="Pfam" id="PF17932"/>
    </source>
</evidence>
<dbReference type="Gene3D" id="1.10.10.60">
    <property type="entry name" value="Homeodomain-like"/>
    <property type="match status" value="1"/>
</dbReference>
<evidence type="ECO:0000313" key="3">
    <source>
        <dbReference type="Proteomes" id="UP000614811"/>
    </source>
</evidence>
<dbReference type="InterPro" id="IPR036271">
    <property type="entry name" value="Tet_transcr_reg_TetR-rel_C_sf"/>
</dbReference>
<dbReference type="Proteomes" id="UP000614811">
    <property type="component" value="Unassembled WGS sequence"/>
</dbReference>
<dbReference type="InterPro" id="IPR041490">
    <property type="entry name" value="KstR2_TetR_C"/>
</dbReference>
<keyword evidence="3" id="KW-1185">Reference proteome</keyword>
<dbReference type="InterPro" id="IPR009057">
    <property type="entry name" value="Homeodomain-like_sf"/>
</dbReference>